<dbReference type="RefSeq" id="WP_265424647.1">
    <property type="nucleotide sequence ID" value="NZ_JAPFPW010000006.1"/>
</dbReference>
<dbReference type="Proteomes" id="UP001209681">
    <property type="component" value="Unassembled WGS sequence"/>
</dbReference>
<name>A0ABT3N8K8_9BACT</name>
<keyword evidence="2" id="KW-1185">Reference proteome</keyword>
<evidence type="ECO:0000313" key="1">
    <source>
        <dbReference type="EMBL" id="MCW7753780.1"/>
    </source>
</evidence>
<accession>A0ABT3N8K8</accession>
<sequence length="122" mass="14126">MHRIRIDTPKNRLYLTLGPITSKDEIQTIEVSVLQHVKRLRQGFTCVSDLRQFCMKENLNDNFMQEIQEILWDSGVKAVARISPISQCKGHFLFEKKSAVWPGYEIIPVQSPEEAEIRLDAL</sequence>
<protein>
    <submittedName>
        <fullName evidence="1">Uncharacterized protein</fullName>
    </submittedName>
</protein>
<organism evidence="1 2">
    <name type="scientific">Desulfobotulus pelophilus</name>
    <dbReference type="NCBI Taxonomy" id="2823377"/>
    <lineage>
        <taxon>Bacteria</taxon>
        <taxon>Pseudomonadati</taxon>
        <taxon>Thermodesulfobacteriota</taxon>
        <taxon>Desulfobacteria</taxon>
        <taxon>Desulfobacterales</taxon>
        <taxon>Desulfobacteraceae</taxon>
        <taxon>Desulfobotulus</taxon>
    </lineage>
</organism>
<evidence type="ECO:0000313" key="2">
    <source>
        <dbReference type="Proteomes" id="UP001209681"/>
    </source>
</evidence>
<proteinExistence type="predicted"/>
<comment type="caution">
    <text evidence="1">The sequence shown here is derived from an EMBL/GenBank/DDBJ whole genome shotgun (WGS) entry which is preliminary data.</text>
</comment>
<dbReference type="EMBL" id="JAPFPW010000006">
    <property type="protein sequence ID" value="MCW7753780.1"/>
    <property type="molecule type" value="Genomic_DNA"/>
</dbReference>
<reference evidence="1 2" key="1">
    <citation type="submission" date="2022-11" db="EMBL/GenBank/DDBJ databases">
        <title>Desulfobotulus tamanensis H1 sp. nov. - anaerobic, alkaliphilic, sulphate reducing bacterium isolated from terrestrial mud volcano.</title>
        <authorList>
            <person name="Frolova A."/>
            <person name="Merkel A.Y."/>
            <person name="Slobodkin A.I."/>
        </authorList>
    </citation>
    <scope>NUCLEOTIDE SEQUENCE [LARGE SCALE GENOMIC DNA]</scope>
    <source>
        <strain evidence="1 2">H1</strain>
    </source>
</reference>
<gene>
    <name evidence="1" type="ORF">OOT00_07270</name>
</gene>